<evidence type="ECO:0000256" key="2">
    <source>
        <dbReference type="ARBA" id="ARBA00043996"/>
    </source>
</evidence>
<evidence type="ECO:0000313" key="8">
    <source>
        <dbReference type="Proteomes" id="UP001215151"/>
    </source>
</evidence>
<evidence type="ECO:0000256" key="4">
    <source>
        <dbReference type="ARBA" id="ARBA00048461"/>
    </source>
</evidence>
<proteinExistence type="inferred from homology"/>
<dbReference type="InterPro" id="IPR051218">
    <property type="entry name" value="Sec_MonoDiacylglyc_Lipase"/>
</dbReference>
<gene>
    <name evidence="7" type="ORF">ONZ51_g4580</name>
</gene>
<dbReference type="SUPFAM" id="SSF53474">
    <property type="entry name" value="alpha/beta-Hydrolases"/>
    <property type="match status" value="1"/>
</dbReference>
<dbReference type="Pfam" id="PF01764">
    <property type="entry name" value="Lipase_3"/>
    <property type="match status" value="1"/>
</dbReference>
<name>A0AAD7TVK8_9APHY</name>
<dbReference type="CDD" id="cd00519">
    <property type="entry name" value="Lipase_3"/>
    <property type="match status" value="1"/>
</dbReference>
<dbReference type="InterPro" id="IPR002921">
    <property type="entry name" value="Fungal_lipase-type"/>
</dbReference>
<evidence type="ECO:0000259" key="6">
    <source>
        <dbReference type="Pfam" id="PF01764"/>
    </source>
</evidence>
<dbReference type="InterPro" id="IPR029058">
    <property type="entry name" value="AB_hydrolase_fold"/>
</dbReference>
<dbReference type="PANTHER" id="PTHR45856:SF25">
    <property type="entry name" value="FUNGAL LIPASE-LIKE DOMAIN-CONTAINING PROTEIN"/>
    <property type="match status" value="1"/>
</dbReference>
<feature type="chain" id="PRO_5041906317" description="Fungal lipase-type domain-containing protein" evidence="5">
    <location>
        <begin position="20"/>
        <end position="275"/>
    </location>
</feature>
<dbReference type="EMBL" id="JAPEVG010000090">
    <property type="protein sequence ID" value="KAJ8486844.1"/>
    <property type="molecule type" value="Genomic_DNA"/>
</dbReference>
<comment type="caution">
    <text evidence="7">The sequence shown here is derived from an EMBL/GenBank/DDBJ whole genome shotgun (WGS) entry which is preliminary data.</text>
</comment>
<evidence type="ECO:0000256" key="1">
    <source>
        <dbReference type="ARBA" id="ARBA00023157"/>
    </source>
</evidence>
<comment type="catalytic activity">
    <reaction evidence="3">
        <text>a diacylglycerol + H2O = a monoacylglycerol + a fatty acid + H(+)</text>
        <dbReference type="Rhea" id="RHEA:32731"/>
        <dbReference type="ChEBI" id="CHEBI:15377"/>
        <dbReference type="ChEBI" id="CHEBI:15378"/>
        <dbReference type="ChEBI" id="CHEBI:17408"/>
        <dbReference type="ChEBI" id="CHEBI:18035"/>
        <dbReference type="ChEBI" id="CHEBI:28868"/>
    </reaction>
</comment>
<comment type="similarity">
    <text evidence="2">Belongs to the AB hydrolase superfamily. Lipase family. Class 3 subfamily.</text>
</comment>
<dbReference type="GO" id="GO:0006629">
    <property type="term" value="P:lipid metabolic process"/>
    <property type="evidence" value="ECO:0007669"/>
    <property type="project" value="InterPro"/>
</dbReference>
<dbReference type="Gene3D" id="3.40.50.1820">
    <property type="entry name" value="alpha/beta hydrolase"/>
    <property type="match status" value="1"/>
</dbReference>
<protein>
    <recommendedName>
        <fullName evidence="6">Fungal lipase-type domain-containing protein</fullName>
    </recommendedName>
</protein>
<reference evidence="7" key="1">
    <citation type="submission" date="2022-11" db="EMBL/GenBank/DDBJ databases">
        <title>Genome Sequence of Cubamyces cubensis.</title>
        <authorList>
            <person name="Buettner E."/>
        </authorList>
    </citation>
    <scope>NUCLEOTIDE SEQUENCE</scope>
    <source>
        <strain evidence="7">MPL-01</strain>
    </source>
</reference>
<evidence type="ECO:0000313" key="7">
    <source>
        <dbReference type="EMBL" id="KAJ8486844.1"/>
    </source>
</evidence>
<keyword evidence="8" id="KW-1185">Reference proteome</keyword>
<organism evidence="7 8">
    <name type="scientific">Trametes cubensis</name>
    <dbReference type="NCBI Taxonomy" id="1111947"/>
    <lineage>
        <taxon>Eukaryota</taxon>
        <taxon>Fungi</taxon>
        <taxon>Dikarya</taxon>
        <taxon>Basidiomycota</taxon>
        <taxon>Agaricomycotina</taxon>
        <taxon>Agaricomycetes</taxon>
        <taxon>Polyporales</taxon>
        <taxon>Polyporaceae</taxon>
        <taxon>Trametes</taxon>
    </lineage>
</organism>
<sequence>MAHTCVYLLLLAICSVVYSSSPRPSITSPKLSPLSLQQVAGYKAYTYYASAAYCLPTTTLPWACGENCEANPSFIPISSGGDGVYTQYWFVGYDPILSEVIVSHQGTDIDKIMPDLTDIDLVPTQLNRDLFPGVEPPILVHNGFSTTHSRSAPDVLSAVQSAIAKFHANTVTTTGHSLGAAIALLDAVYLPLHIPNITVQYVGYGLPRVGNWAFADYVDAQPISITHINNKEDPVPVLPPVVLGFRHPSGEVHIEDSGEWMTCPGQDNPSRQSAP</sequence>
<comment type="catalytic activity">
    <reaction evidence="4">
        <text>a monoacylglycerol + H2O = glycerol + a fatty acid + H(+)</text>
        <dbReference type="Rhea" id="RHEA:15245"/>
        <dbReference type="ChEBI" id="CHEBI:15377"/>
        <dbReference type="ChEBI" id="CHEBI:15378"/>
        <dbReference type="ChEBI" id="CHEBI:17408"/>
        <dbReference type="ChEBI" id="CHEBI:17754"/>
        <dbReference type="ChEBI" id="CHEBI:28868"/>
    </reaction>
</comment>
<dbReference type="AlphaFoldDB" id="A0AAD7TVK8"/>
<keyword evidence="1" id="KW-1015">Disulfide bond</keyword>
<feature type="signal peptide" evidence="5">
    <location>
        <begin position="1"/>
        <end position="19"/>
    </location>
</feature>
<keyword evidence="5" id="KW-0732">Signal</keyword>
<feature type="domain" description="Fungal lipase-type" evidence="6">
    <location>
        <begin position="106"/>
        <end position="241"/>
    </location>
</feature>
<accession>A0AAD7TVK8</accession>
<dbReference type="PANTHER" id="PTHR45856">
    <property type="entry name" value="ALPHA/BETA-HYDROLASES SUPERFAMILY PROTEIN"/>
    <property type="match status" value="1"/>
</dbReference>
<dbReference type="Proteomes" id="UP001215151">
    <property type="component" value="Unassembled WGS sequence"/>
</dbReference>
<evidence type="ECO:0000256" key="5">
    <source>
        <dbReference type="SAM" id="SignalP"/>
    </source>
</evidence>
<evidence type="ECO:0000256" key="3">
    <source>
        <dbReference type="ARBA" id="ARBA00047591"/>
    </source>
</evidence>